<keyword evidence="6 7" id="KW-0472">Membrane</keyword>
<dbReference type="EMBL" id="AEDD01000012">
    <property type="protein sequence ID" value="EFM08981.1"/>
    <property type="molecule type" value="Genomic_DNA"/>
</dbReference>
<evidence type="ECO:0000256" key="7">
    <source>
        <dbReference type="PROSITE-ProRule" id="PRU00473"/>
    </source>
</evidence>
<evidence type="ECO:0000256" key="8">
    <source>
        <dbReference type="SAM" id="MobiDB-lite"/>
    </source>
</evidence>
<comment type="subcellular location">
    <subcellularLocation>
        <location evidence="1">Cell membrane</location>
        <topology evidence="1">Single-pass membrane protein</topology>
    </subcellularLocation>
</comment>
<protein>
    <submittedName>
        <fullName evidence="11">OmpA/MotB domain protein</fullName>
    </submittedName>
</protein>
<evidence type="ECO:0000256" key="2">
    <source>
        <dbReference type="ARBA" id="ARBA00008914"/>
    </source>
</evidence>
<dbReference type="SUPFAM" id="SSF103088">
    <property type="entry name" value="OmpA-like"/>
    <property type="match status" value="1"/>
</dbReference>
<dbReference type="eggNOG" id="COG1360">
    <property type="taxonomic scope" value="Bacteria"/>
</dbReference>
<dbReference type="InterPro" id="IPR050330">
    <property type="entry name" value="Bact_OuterMem_StrucFunc"/>
</dbReference>
<keyword evidence="5 9" id="KW-1133">Transmembrane helix</keyword>
<feature type="transmembrane region" description="Helical" evidence="9">
    <location>
        <begin position="20"/>
        <end position="40"/>
    </location>
</feature>
<feature type="domain" description="OmpA-like" evidence="10">
    <location>
        <begin position="132"/>
        <end position="254"/>
    </location>
</feature>
<evidence type="ECO:0000313" key="11">
    <source>
        <dbReference type="EMBL" id="EFM08981.1"/>
    </source>
</evidence>
<dbReference type="PROSITE" id="PS51123">
    <property type="entry name" value="OMPA_2"/>
    <property type="match status" value="1"/>
</dbReference>
<accession>E0IE93</accession>
<dbReference type="Proteomes" id="UP000005387">
    <property type="component" value="Unassembled WGS sequence"/>
</dbReference>
<keyword evidence="3" id="KW-1003">Cell membrane</keyword>
<keyword evidence="12" id="KW-1185">Reference proteome</keyword>
<gene>
    <name evidence="11" type="ORF">PaecuDRAFT_3984</name>
</gene>
<evidence type="ECO:0000256" key="4">
    <source>
        <dbReference type="ARBA" id="ARBA00022692"/>
    </source>
</evidence>
<evidence type="ECO:0000256" key="3">
    <source>
        <dbReference type="ARBA" id="ARBA00022475"/>
    </source>
</evidence>
<dbReference type="PANTHER" id="PTHR30329">
    <property type="entry name" value="STATOR ELEMENT OF FLAGELLAR MOTOR COMPLEX"/>
    <property type="match status" value="1"/>
</dbReference>
<dbReference type="OrthoDB" id="9815217at2"/>
<sequence length="263" mass="29648">MRRSGRRRKGLTADNQDRWLITYADLITLLMIFFVILYAMSQVDSKKYEVLAQSLQFEFRKADSVIEGGNGVTGALDPSIKPAPVKPPEEKPNAALEEEKRKNQELENVFAIIQAYIKNNKLEEKVFVTNEEQGVSIRLSDQFLFDLGKADLKKAARPILDKLSSLFVKLDHPISIEGHTDNLPIQPGGEFRDNWALSAGRSLSVLRYFTEIAQLEPTKFQIAGYGDTRPIAPNTTDANRSRNRRVEITILRHSTSSSLASKQ</sequence>
<dbReference type="InterPro" id="IPR036737">
    <property type="entry name" value="OmpA-like_sf"/>
</dbReference>
<evidence type="ECO:0000313" key="12">
    <source>
        <dbReference type="Proteomes" id="UP000005387"/>
    </source>
</evidence>
<dbReference type="Gene3D" id="3.30.1330.60">
    <property type="entry name" value="OmpA-like domain"/>
    <property type="match status" value="1"/>
</dbReference>
<dbReference type="GO" id="GO:0005886">
    <property type="term" value="C:plasma membrane"/>
    <property type="evidence" value="ECO:0007669"/>
    <property type="project" value="UniProtKB-SubCell"/>
</dbReference>
<proteinExistence type="inferred from homology"/>
<evidence type="ECO:0000259" key="10">
    <source>
        <dbReference type="PROSITE" id="PS51123"/>
    </source>
</evidence>
<dbReference type="PANTHER" id="PTHR30329:SF21">
    <property type="entry name" value="LIPOPROTEIN YIAD-RELATED"/>
    <property type="match status" value="1"/>
</dbReference>
<dbReference type="InterPro" id="IPR025713">
    <property type="entry name" value="MotB-like_N_dom"/>
</dbReference>
<comment type="similarity">
    <text evidence="2">Belongs to the MotB family.</text>
</comment>
<keyword evidence="4 9" id="KW-0812">Transmembrane</keyword>
<organism evidence="11 12">
    <name type="scientific">Paenibacillus curdlanolyticus YK9</name>
    <dbReference type="NCBI Taxonomy" id="717606"/>
    <lineage>
        <taxon>Bacteria</taxon>
        <taxon>Bacillati</taxon>
        <taxon>Bacillota</taxon>
        <taxon>Bacilli</taxon>
        <taxon>Bacillales</taxon>
        <taxon>Paenibacillaceae</taxon>
        <taxon>Paenibacillus</taxon>
    </lineage>
</organism>
<feature type="region of interest" description="Disordered" evidence="8">
    <location>
        <begin position="73"/>
        <end position="93"/>
    </location>
</feature>
<dbReference type="InterPro" id="IPR006665">
    <property type="entry name" value="OmpA-like"/>
</dbReference>
<evidence type="ECO:0000256" key="1">
    <source>
        <dbReference type="ARBA" id="ARBA00004162"/>
    </source>
</evidence>
<dbReference type="Pfam" id="PF13677">
    <property type="entry name" value="MotB_plug"/>
    <property type="match status" value="1"/>
</dbReference>
<dbReference type="STRING" id="717606.PaecuDRAFT_3984"/>
<name>E0IE93_9BACL</name>
<dbReference type="CDD" id="cd07185">
    <property type="entry name" value="OmpA_C-like"/>
    <property type="match status" value="1"/>
</dbReference>
<dbReference type="Pfam" id="PF00691">
    <property type="entry name" value="OmpA"/>
    <property type="match status" value="1"/>
</dbReference>
<evidence type="ECO:0000256" key="5">
    <source>
        <dbReference type="ARBA" id="ARBA00022989"/>
    </source>
</evidence>
<reference evidence="11 12" key="1">
    <citation type="submission" date="2010-07" db="EMBL/GenBank/DDBJ databases">
        <title>The draft genome of Paenibacillus curdlanolyticus YK9.</title>
        <authorList>
            <consortium name="US DOE Joint Genome Institute (JGI-PGF)"/>
            <person name="Lucas S."/>
            <person name="Copeland A."/>
            <person name="Lapidus A."/>
            <person name="Cheng J.-F."/>
            <person name="Bruce D."/>
            <person name="Goodwin L."/>
            <person name="Pitluck S."/>
            <person name="Land M.L."/>
            <person name="Hauser L."/>
            <person name="Chang Y.-J."/>
            <person name="Jeffries C."/>
            <person name="Anderson I.J."/>
            <person name="Johnson E."/>
            <person name="Loganathan U."/>
            <person name="Mulhopadhyay B."/>
            <person name="Kyrpides N."/>
            <person name="Woyke T.J."/>
        </authorList>
    </citation>
    <scope>NUCLEOTIDE SEQUENCE [LARGE SCALE GENOMIC DNA]</scope>
    <source>
        <strain evidence="11 12">YK9</strain>
    </source>
</reference>
<dbReference type="AlphaFoldDB" id="E0IE93"/>
<dbReference type="RefSeq" id="WP_006039967.1">
    <property type="nucleotide sequence ID" value="NZ_AEDD01000012.1"/>
</dbReference>
<evidence type="ECO:0000256" key="9">
    <source>
        <dbReference type="SAM" id="Phobius"/>
    </source>
</evidence>
<evidence type="ECO:0000256" key="6">
    <source>
        <dbReference type="ARBA" id="ARBA00023136"/>
    </source>
</evidence>